<dbReference type="RefSeq" id="WP_014488729.1">
    <property type="nucleotide sequence ID" value="NC_017243.1"/>
</dbReference>
<keyword evidence="1" id="KW-0472">Membrane</keyword>
<feature type="transmembrane region" description="Helical" evidence="1">
    <location>
        <begin position="140"/>
        <end position="159"/>
    </location>
</feature>
<dbReference type="PATRIC" id="fig|1045858.4.peg.2314"/>
<evidence type="ECO:0000313" key="3">
    <source>
        <dbReference type="Proteomes" id="UP000008522"/>
    </source>
</evidence>
<name>G0EME6_BRAIP</name>
<dbReference type="AlphaFoldDB" id="G0EME6"/>
<organism evidence="2 3">
    <name type="scientific">Brachyspira intermedia (strain ATCC 51140 / PWS/A)</name>
    <name type="common">Serpulina intermedia</name>
    <dbReference type="NCBI Taxonomy" id="1045858"/>
    <lineage>
        <taxon>Bacteria</taxon>
        <taxon>Pseudomonadati</taxon>
        <taxon>Spirochaetota</taxon>
        <taxon>Spirochaetia</taxon>
        <taxon>Brachyspirales</taxon>
        <taxon>Brachyspiraceae</taxon>
        <taxon>Brachyspira</taxon>
    </lineage>
</organism>
<feature type="transmembrane region" description="Helical" evidence="1">
    <location>
        <begin position="12"/>
        <end position="43"/>
    </location>
</feature>
<evidence type="ECO:0000313" key="2">
    <source>
        <dbReference type="EMBL" id="AEM22917.1"/>
    </source>
</evidence>
<keyword evidence="1" id="KW-1133">Transmembrane helix</keyword>
<sequence>MPFLRSFNLLKIFFILPAFLYSPIYSIGIGIASYIFLLAFSIIKLLPYLNNLVLVFLQTALRNSANVLINILFVVLASLLIYFFKKKALKKGIDINISMALTIAVIITFLELIVSTFYLLIYSKDNVSNYNTIIMEHSFFYINSMIFTFIAVIVSYFIYMKIKDKAFFANNLNNNENNQDNDNNLNKENNVNNINE</sequence>
<accession>G0EME6</accession>
<feature type="transmembrane region" description="Helical" evidence="1">
    <location>
        <begin position="96"/>
        <end position="120"/>
    </location>
</feature>
<proteinExistence type="predicted"/>
<protein>
    <submittedName>
        <fullName evidence="2">Uncharacterized protein</fullName>
    </submittedName>
</protein>
<feature type="transmembrane region" description="Helical" evidence="1">
    <location>
        <begin position="63"/>
        <end position="84"/>
    </location>
</feature>
<dbReference type="Proteomes" id="UP000008522">
    <property type="component" value="Chromosome"/>
</dbReference>
<keyword evidence="1" id="KW-0812">Transmembrane</keyword>
<keyword evidence="3" id="KW-1185">Reference proteome</keyword>
<gene>
    <name evidence="2" type="ordered locus">Bint_2311</name>
</gene>
<dbReference type="HOGENOM" id="CLU_1259437_0_0_12"/>
<dbReference type="GeneID" id="44970812"/>
<dbReference type="EMBL" id="CP002874">
    <property type="protein sequence ID" value="AEM22917.1"/>
    <property type="molecule type" value="Genomic_DNA"/>
</dbReference>
<dbReference type="KEGG" id="bip:Bint_2311"/>
<reference evidence="2 3" key="1">
    <citation type="journal article" date="2011" name="BMC Genomics">
        <title>Complete genome sequence of Brachyspira intermedia reveals unique genomic features in Brachyspira species and phage-mediated horizontal gene transfer.</title>
        <authorList>
            <person name="Hafstrom T."/>
            <person name="Jansson D.S."/>
            <person name="Segerman B."/>
        </authorList>
    </citation>
    <scope>NUCLEOTIDE SEQUENCE [LARGE SCALE GENOMIC DNA]</scope>
    <source>
        <strain evidence="3">ATCC 51140 / PWS/A</strain>
    </source>
</reference>
<evidence type="ECO:0000256" key="1">
    <source>
        <dbReference type="SAM" id="Phobius"/>
    </source>
</evidence>
<dbReference type="OrthoDB" id="307937at2"/>